<reference evidence="2" key="1">
    <citation type="submission" date="2016-11" db="UniProtKB">
        <authorList>
            <consortium name="WormBaseParasite"/>
        </authorList>
    </citation>
    <scope>IDENTIFICATION</scope>
    <source>
        <strain evidence="2">KR3021</strain>
    </source>
</reference>
<dbReference type="Proteomes" id="UP000095286">
    <property type="component" value="Unplaced"/>
</dbReference>
<protein>
    <submittedName>
        <fullName evidence="2">Uncharacterized protein</fullName>
    </submittedName>
</protein>
<proteinExistence type="predicted"/>
<evidence type="ECO:0000313" key="1">
    <source>
        <dbReference type="Proteomes" id="UP000095286"/>
    </source>
</evidence>
<name>A0AC35TWG9_9BILA</name>
<evidence type="ECO:0000313" key="2">
    <source>
        <dbReference type="WBParaSite" id="RSKR_0000502400.1"/>
    </source>
</evidence>
<accession>A0AC35TWG9</accession>
<organism evidence="1 2">
    <name type="scientific">Rhabditophanes sp. KR3021</name>
    <dbReference type="NCBI Taxonomy" id="114890"/>
    <lineage>
        <taxon>Eukaryota</taxon>
        <taxon>Metazoa</taxon>
        <taxon>Ecdysozoa</taxon>
        <taxon>Nematoda</taxon>
        <taxon>Chromadorea</taxon>
        <taxon>Rhabditida</taxon>
        <taxon>Tylenchina</taxon>
        <taxon>Panagrolaimomorpha</taxon>
        <taxon>Strongyloidoidea</taxon>
        <taxon>Alloionematidae</taxon>
        <taxon>Rhabditophanes</taxon>
    </lineage>
</organism>
<sequence length="122" mass="14455">MSSIKQFIHSELSKIITDYEKALIIAEIVAAAINFLTIIIVLITLVVVTLFLYKVHLITKKRNKRLREEEFRNYKRELDSSHLKQFANQAKGNTKESYFQEKVFPKNKFFQEQDIDLIEYQV</sequence>
<dbReference type="WBParaSite" id="RSKR_0000502400.1">
    <property type="protein sequence ID" value="RSKR_0000502400.1"/>
    <property type="gene ID" value="RSKR_0000502400"/>
</dbReference>